<name>S8FIH6_FOMSC</name>
<dbReference type="EMBL" id="KE504143">
    <property type="protein sequence ID" value="EPT01206.1"/>
    <property type="molecule type" value="Genomic_DNA"/>
</dbReference>
<dbReference type="InParanoid" id="S8FIH6"/>
<dbReference type="STRING" id="743788.S8FIH6"/>
<sequence>MPNTQSSSMMDYFDFNMQMPDQWSDTDSERTLVVHTPVGTPEKSGSGESDMAIPVSYTFHPCASFDEISPDLVLVSADQVLFYTHYHRILAASENGFGLLLSSALTLFLDISPPTVMVPESSEVLNIILHTVYNISALAYCPSFETICVALDALPRYGIEPKRYASVGEPLYDLVVACAPHQPIDTYALAGAHDLADVAVAASAHLLSFLLSTLSDELAERMGAVYLKKLFFLHLGRMDALKRVLITPPHTHPETAECSLAQQRCVMRAWALAAAHVMWDARPNLSTHLLQATLLPLSRDVKCSKCQIALRDRVACAVIEWASVRRTI</sequence>
<evidence type="ECO:0000313" key="1">
    <source>
        <dbReference type="EMBL" id="EPT01206.1"/>
    </source>
</evidence>
<dbReference type="AlphaFoldDB" id="S8FIH6"/>
<keyword evidence="2" id="KW-1185">Reference proteome</keyword>
<evidence type="ECO:0008006" key="3">
    <source>
        <dbReference type="Google" id="ProtNLM"/>
    </source>
</evidence>
<evidence type="ECO:0000313" key="2">
    <source>
        <dbReference type="Proteomes" id="UP000015241"/>
    </source>
</evidence>
<dbReference type="OrthoDB" id="3265815at2759"/>
<proteinExistence type="predicted"/>
<gene>
    <name evidence="1" type="ORF">FOMPIDRAFT_125818</name>
</gene>
<protein>
    <recommendedName>
        <fullName evidence="3">BTB domain-containing protein</fullName>
    </recommendedName>
</protein>
<dbReference type="Proteomes" id="UP000015241">
    <property type="component" value="Unassembled WGS sequence"/>
</dbReference>
<accession>S8FIH6</accession>
<reference evidence="1 2" key="1">
    <citation type="journal article" date="2012" name="Science">
        <title>The Paleozoic origin of enzymatic lignin decomposition reconstructed from 31 fungal genomes.</title>
        <authorList>
            <person name="Floudas D."/>
            <person name="Binder M."/>
            <person name="Riley R."/>
            <person name="Barry K."/>
            <person name="Blanchette R.A."/>
            <person name="Henrissat B."/>
            <person name="Martinez A.T."/>
            <person name="Otillar R."/>
            <person name="Spatafora J.W."/>
            <person name="Yadav J.S."/>
            <person name="Aerts A."/>
            <person name="Benoit I."/>
            <person name="Boyd A."/>
            <person name="Carlson A."/>
            <person name="Copeland A."/>
            <person name="Coutinho P.M."/>
            <person name="de Vries R.P."/>
            <person name="Ferreira P."/>
            <person name="Findley K."/>
            <person name="Foster B."/>
            <person name="Gaskell J."/>
            <person name="Glotzer D."/>
            <person name="Gorecki P."/>
            <person name="Heitman J."/>
            <person name="Hesse C."/>
            <person name="Hori C."/>
            <person name="Igarashi K."/>
            <person name="Jurgens J.A."/>
            <person name="Kallen N."/>
            <person name="Kersten P."/>
            <person name="Kohler A."/>
            <person name="Kuees U."/>
            <person name="Kumar T.K.A."/>
            <person name="Kuo A."/>
            <person name="LaButti K."/>
            <person name="Larrondo L.F."/>
            <person name="Lindquist E."/>
            <person name="Ling A."/>
            <person name="Lombard V."/>
            <person name="Lucas S."/>
            <person name="Lundell T."/>
            <person name="Martin R."/>
            <person name="McLaughlin D.J."/>
            <person name="Morgenstern I."/>
            <person name="Morin E."/>
            <person name="Murat C."/>
            <person name="Nagy L.G."/>
            <person name="Nolan M."/>
            <person name="Ohm R.A."/>
            <person name="Patyshakuliyeva A."/>
            <person name="Rokas A."/>
            <person name="Ruiz-Duenas F.J."/>
            <person name="Sabat G."/>
            <person name="Salamov A."/>
            <person name="Samejima M."/>
            <person name="Schmutz J."/>
            <person name="Slot J.C."/>
            <person name="St John F."/>
            <person name="Stenlid J."/>
            <person name="Sun H."/>
            <person name="Sun S."/>
            <person name="Syed K."/>
            <person name="Tsang A."/>
            <person name="Wiebenga A."/>
            <person name="Young D."/>
            <person name="Pisabarro A."/>
            <person name="Eastwood D.C."/>
            <person name="Martin F."/>
            <person name="Cullen D."/>
            <person name="Grigoriev I.V."/>
            <person name="Hibbett D.S."/>
        </authorList>
    </citation>
    <scope>NUCLEOTIDE SEQUENCE</scope>
    <source>
        <strain evidence="2">FP-58527</strain>
    </source>
</reference>
<dbReference type="eggNOG" id="KOG0519">
    <property type="taxonomic scope" value="Eukaryota"/>
</dbReference>
<organism evidence="1 2">
    <name type="scientific">Fomitopsis schrenkii</name>
    <name type="common">Brown rot fungus</name>
    <dbReference type="NCBI Taxonomy" id="2126942"/>
    <lineage>
        <taxon>Eukaryota</taxon>
        <taxon>Fungi</taxon>
        <taxon>Dikarya</taxon>
        <taxon>Basidiomycota</taxon>
        <taxon>Agaricomycotina</taxon>
        <taxon>Agaricomycetes</taxon>
        <taxon>Polyporales</taxon>
        <taxon>Fomitopsis</taxon>
    </lineage>
</organism>
<dbReference type="HOGENOM" id="CLU_051530_2_0_1"/>